<dbReference type="RefSeq" id="WP_113874767.1">
    <property type="nucleotide sequence ID" value="NZ_QNRF01000005.1"/>
</dbReference>
<protein>
    <submittedName>
        <fullName evidence="6">1-aminocyclopropane-1-carboxylate deaminase</fullName>
    </submittedName>
</protein>
<comment type="caution">
    <text evidence="6">The sequence shown here is derived from an EMBL/GenBank/DDBJ whole genome shotgun (WGS) entry which is preliminary data.</text>
</comment>
<feature type="active site" description="Nucleophile" evidence="4">
    <location>
        <position position="66"/>
    </location>
</feature>
<keyword evidence="3 5" id="KW-0663">Pyridoxal phosphate</keyword>
<dbReference type="OrthoDB" id="9801249at2"/>
<evidence type="ECO:0000256" key="5">
    <source>
        <dbReference type="PIRSR" id="PIRSR006278-2"/>
    </source>
</evidence>
<dbReference type="PIRSF" id="PIRSF006278">
    <property type="entry name" value="ACCD_DCysDesulf"/>
    <property type="match status" value="1"/>
</dbReference>
<dbReference type="InterPro" id="IPR027278">
    <property type="entry name" value="ACCD_DCysDesulf"/>
</dbReference>
<keyword evidence="7" id="KW-1185">Reference proteome</keyword>
<dbReference type="EMBL" id="QNRF01000005">
    <property type="protein sequence ID" value="RBO82822.1"/>
    <property type="molecule type" value="Genomic_DNA"/>
</dbReference>
<evidence type="ECO:0000256" key="4">
    <source>
        <dbReference type="PIRSR" id="PIRSR006278-1"/>
    </source>
</evidence>
<name>A0A366CYA2_9GAMM</name>
<proteinExistence type="inferred from homology"/>
<gene>
    <name evidence="6" type="ORF">DFP76_105295</name>
</gene>
<evidence type="ECO:0000256" key="1">
    <source>
        <dbReference type="ARBA" id="ARBA00001933"/>
    </source>
</evidence>
<dbReference type="PANTHER" id="PTHR43780">
    <property type="entry name" value="1-AMINOCYCLOPROPANE-1-CARBOXYLATE DEAMINASE-RELATED"/>
    <property type="match status" value="1"/>
</dbReference>
<sequence length="309" mass="33672">MTLIQSINLNFLGASNLNQSYQLDLYRGDLEHAKAPGNKWHKLRHHLKAAEQQNAKYIGSLGGPYSNHLHALAASLEDRDEQAVLLVRGELQAGLTPTLQDAVAHGAELWPSQRADFRLGLEANAVSRITQYYSNIYWVPEGGGGKLGAQGCADWANAIGAISGEYSAWAIAAGTGTTAAGFLSSEACPKLEVFSALKGMAQQQVEVVALAADLVEHQDNLTYFSDRLNFHDDAHLGGYAKLPIELITFLQAFADANPDVELDPVYTSKVLFSIWHKMKAGSWPHTKTLMIHTGGMQGWRGYASHQTPF</sequence>
<dbReference type="Proteomes" id="UP000252086">
    <property type="component" value="Unassembled WGS sequence"/>
</dbReference>
<evidence type="ECO:0000313" key="6">
    <source>
        <dbReference type="EMBL" id="RBO82822.1"/>
    </source>
</evidence>
<evidence type="ECO:0000256" key="2">
    <source>
        <dbReference type="ARBA" id="ARBA00008639"/>
    </source>
</evidence>
<dbReference type="GO" id="GO:0019148">
    <property type="term" value="F:D-cysteine desulfhydrase activity"/>
    <property type="evidence" value="ECO:0007669"/>
    <property type="project" value="TreeGrafter"/>
</dbReference>
<dbReference type="SUPFAM" id="SSF53686">
    <property type="entry name" value="Tryptophan synthase beta subunit-like PLP-dependent enzymes"/>
    <property type="match status" value="1"/>
</dbReference>
<evidence type="ECO:0000313" key="7">
    <source>
        <dbReference type="Proteomes" id="UP000252086"/>
    </source>
</evidence>
<feature type="modified residue" description="N6-(pyridoxal phosphate)lysine" evidence="5">
    <location>
        <position position="39"/>
    </location>
</feature>
<comment type="similarity">
    <text evidence="2">Belongs to the ACC deaminase/D-cysteine desulfhydrase family.</text>
</comment>
<comment type="cofactor">
    <cofactor evidence="1">
        <name>pyridoxal 5'-phosphate</name>
        <dbReference type="ChEBI" id="CHEBI:597326"/>
    </cofactor>
</comment>
<evidence type="ECO:0000256" key="3">
    <source>
        <dbReference type="ARBA" id="ARBA00022898"/>
    </source>
</evidence>
<reference evidence="6 7" key="1">
    <citation type="submission" date="2018-06" db="EMBL/GenBank/DDBJ databases">
        <title>Genomic Encyclopedia of Type Strains, Phase III (KMG-III): the genomes of soil and plant-associated and newly described type strains.</title>
        <authorList>
            <person name="Whitman W."/>
        </authorList>
    </citation>
    <scope>NUCLEOTIDE SEQUENCE [LARGE SCALE GENOMIC DNA]</scope>
    <source>
        <strain evidence="6 7">CECT 7732</strain>
    </source>
</reference>
<dbReference type="PANTHER" id="PTHR43780:SF2">
    <property type="entry name" value="1-AMINOCYCLOPROPANE-1-CARBOXYLATE DEAMINASE-RELATED"/>
    <property type="match status" value="1"/>
</dbReference>
<dbReference type="AlphaFoldDB" id="A0A366CYA2"/>
<dbReference type="InterPro" id="IPR036052">
    <property type="entry name" value="TrpB-like_PALP_sf"/>
</dbReference>
<organism evidence="6 7">
    <name type="scientific">Marinomonas aquiplantarum</name>
    <dbReference type="NCBI Taxonomy" id="491951"/>
    <lineage>
        <taxon>Bacteria</taxon>
        <taxon>Pseudomonadati</taxon>
        <taxon>Pseudomonadota</taxon>
        <taxon>Gammaproteobacteria</taxon>
        <taxon>Oceanospirillales</taxon>
        <taxon>Oceanospirillaceae</taxon>
        <taxon>Marinomonas</taxon>
    </lineage>
</organism>
<accession>A0A366CYA2</accession>
<dbReference type="Gene3D" id="3.40.50.1100">
    <property type="match status" value="2"/>
</dbReference>